<name>A0A067T9B7_GALM3</name>
<gene>
    <name evidence="2" type="ORF">GALMADRAFT_136408</name>
</gene>
<feature type="compositionally biased region" description="Basic and acidic residues" evidence="1">
    <location>
        <begin position="25"/>
        <end position="67"/>
    </location>
</feature>
<keyword evidence="3" id="KW-1185">Reference proteome</keyword>
<organism evidence="2 3">
    <name type="scientific">Galerina marginata (strain CBS 339.88)</name>
    <dbReference type="NCBI Taxonomy" id="685588"/>
    <lineage>
        <taxon>Eukaryota</taxon>
        <taxon>Fungi</taxon>
        <taxon>Dikarya</taxon>
        <taxon>Basidiomycota</taxon>
        <taxon>Agaricomycotina</taxon>
        <taxon>Agaricomycetes</taxon>
        <taxon>Agaricomycetidae</taxon>
        <taxon>Agaricales</taxon>
        <taxon>Agaricineae</taxon>
        <taxon>Strophariaceae</taxon>
        <taxon>Galerina</taxon>
    </lineage>
</organism>
<reference evidence="3" key="1">
    <citation type="journal article" date="2014" name="Proc. Natl. Acad. Sci. U.S.A.">
        <title>Extensive sampling of basidiomycete genomes demonstrates inadequacy of the white-rot/brown-rot paradigm for wood decay fungi.</title>
        <authorList>
            <person name="Riley R."/>
            <person name="Salamov A.A."/>
            <person name="Brown D.W."/>
            <person name="Nagy L.G."/>
            <person name="Floudas D."/>
            <person name="Held B.W."/>
            <person name="Levasseur A."/>
            <person name="Lombard V."/>
            <person name="Morin E."/>
            <person name="Otillar R."/>
            <person name="Lindquist E.A."/>
            <person name="Sun H."/>
            <person name="LaButti K.M."/>
            <person name="Schmutz J."/>
            <person name="Jabbour D."/>
            <person name="Luo H."/>
            <person name="Baker S.E."/>
            <person name="Pisabarro A.G."/>
            <person name="Walton J.D."/>
            <person name="Blanchette R.A."/>
            <person name="Henrissat B."/>
            <person name="Martin F."/>
            <person name="Cullen D."/>
            <person name="Hibbett D.S."/>
            <person name="Grigoriev I.V."/>
        </authorList>
    </citation>
    <scope>NUCLEOTIDE SEQUENCE [LARGE SCALE GENOMIC DNA]</scope>
    <source>
        <strain evidence="3">CBS 339.88</strain>
    </source>
</reference>
<sequence length="148" mass="16311">MDIDMKNKDDGDDKGIIAPTNGGSGRDRDFDRDKERDPRDRDYDRDRDRRDKDKDRDRERGDRRDSGENIVVLLDPESETTGSQRDVAAIVVDDPGPVLVLVREDVRRLHVVVAALGLGLGLVPGPGPGLVAGTASQRTPSLALWEAQ</sequence>
<dbReference type="AlphaFoldDB" id="A0A067T9B7"/>
<evidence type="ECO:0000313" key="3">
    <source>
        <dbReference type="Proteomes" id="UP000027222"/>
    </source>
</evidence>
<protein>
    <submittedName>
        <fullName evidence="2">Uncharacterized protein</fullName>
    </submittedName>
</protein>
<evidence type="ECO:0000313" key="2">
    <source>
        <dbReference type="EMBL" id="KDR79810.1"/>
    </source>
</evidence>
<dbReference type="Proteomes" id="UP000027222">
    <property type="component" value="Unassembled WGS sequence"/>
</dbReference>
<dbReference type="HOGENOM" id="CLU_1758943_0_0_1"/>
<feature type="region of interest" description="Disordered" evidence="1">
    <location>
        <begin position="1"/>
        <end position="70"/>
    </location>
</feature>
<proteinExistence type="predicted"/>
<accession>A0A067T9B7</accession>
<feature type="compositionally biased region" description="Basic and acidic residues" evidence="1">
    <location>
        <begin position="1"/>
        <end position="15"/>
    </location>
</feature>
<dbReference type="EMBL" id="KL142372">
    <property type="protein sequence ID" value="KDR79810.1"/>
    <property type="molecule type" value="Genomic_DNA"/>
</dbReference>
<evidence type="ECO:0000256" key="1">
    <source>
        <dbReference type="SAM" id="MobiDB-lite"/>
    </source>
</evidence>